<dbReference type="GO" id="GO:0005506">
    <property type="term" value="F:iron ion binding"/>
    <property type="evidence" value="ECO:0007669"/>
    <property type="project" value="InterPro"/>
</dbReference>
<dbReference type="InterPro" id="IPR004108">
    <property type="entry name" value="Fe_hydrogenase_lsu_C"/>
</dbReference>
<keyword evidence="6" id="KW-0411">Iron-sulfur</keyword>
<comment type="cofactor">
    <cofactor evidence="1">
        <name>[4Fe-4S] cluster</name>
        <dbReference type="ChEBI" id="CHEBI:49883"/>
    </cofactor>
</comment>
<dbReference type="InterPro" id="IPR019574">
    <property type="entry name" value="NADH_UbQ_OxRdtase_Gsu_4Fe4S-bd"/>
</dbReference>
<dbReference type="Pfam" id="PF02906">
    <property type="entry name" value="Fe_hyd_lg_C"/>
    <property type="match status" value="1"/>
</dbReference>
<proteinExistence type="predicted"/>
<dbReference type="SMART" id="SM00929">
    <property type="entry name" value="NADH-G_4Fe-4S_3"/>
    <property type="match status" value="1"/>
</dbReference>
<dbReference type="InterPro" id="IPR003149">
    <property type="entry name" value="Fe_hydrogenase_ssu"/>
</dbReference>
<dbReference type="InterPro" id="IPR017896">
    <property type="entry name" value="4Fe4S_Fe-S-bd"/>
</dbReference>
<dbReference type="Pfam" id="PF02256">
    <property type="entry name" value="Fe_hyd_SSU"/>
    <property type="match status" value="1"/>
</dbReference>
<keyword evidence="3" id="KW-0479">Metal-binding</keyword>
<dbReference type="Gene3D" id="3.40.30.10">
    <property type="entry name" value="Glutaredoxin"/>
    <property type="match status" value="1"/>
</dbReference>
<dbReference type="InterPro" id="IPR036249">
    <property type="entry name" value="Thioredoxin-like_sf"/>
</dbReference>
<dbReference type="NCBIfam" id="TIGR02512">
    <property type="entry name" value="FeFe_hydrog_A"/>
    <property type="match status" value="1"/>
</dbReference>
<evidence type="ECO:0000259" key="7">
    <source>
        <dbReference type="PROSITE" id="PS51085"/>
    </source>
</evidence>
<dbReference type="Pfam" id="PF10588">
    <property type="entry name" value="NADH-G_4Fe-4S_3"/>
    <property type="match status" value="1"/>
</dbReference>
<accession>A0AAW6U3Z2</accession>
<dbReference type="InterPro" id="IPR017900">
    <property type="entry name" value="4Fe4S_Fe_S_CS"/>
</dbReference>
<keyword evidence="2" id="KW-0004">4Fe-4S</keyword>
<evidence type="ECO:0000313" key="11">
    <source>
        <dbReference type="Proteomes" id="UP001431776"/>
    </source>
</evidence>
<keyword evidence="11" id="KW-1185">Reference proteome</keyword>
<evidence type="ECO:0000256" key="3">
    <source>
        <dbReference type="ARBA" id="ARBA00022723"/>
    </source>
</evidence>
<dbReference type="PANTHER" id="PTHR11615">
    <property type="entry name" value="NITRATE, FORMATE, IRON DEHYDROGENASE"/>
    <property type="match status" value="1"/>
</dbReference>
<evidence type="ECO:0000256" key="1">
    <source>
        <dbReference type="ARBA" id="ARBA00001966"/>
    </source>
</evidence>
<evidence type="ECO:0000259" key="8">
    <source>
        <dbReference type="PROSITE" id="PS51379"/>
    </source>
</evidence>
<dbReference type="Pfam" id="PF12838">
    <property type="entry name" value="Fer4_7"/>
    <property type="match status" value="1"/>
</dbReference>
<feature type="domain" description="2Fe-2S ferredoxin-type" evidence="7">
    <location>
        <begin position="1"/>
        <end position="80"/>
    </location>
</feature>
<dbReference type="SMART" id="SM00902">
    <property type="entry name" value="Fe_hyd_SSU"/>
    <property type="match status" value="1"/>
</dbReference>
<dbReference type="InterPro" id="IPR036010">
    <property type="entry name" value="2Fe-2S_ferredoxin-like_sf"/>
</dbReference>
<dbReference type="GO" id="GO:0016020">
    <property type="term" value="C:membrane"/>
    <property type="evidence" value="ECO:0007669"/>
    <property type="project" value="InterPro"/>
</dbReference>
<dbReference type="InterPro" id="IPR000283">
    <property type="entry name" value="NADH_UbQ_OxRdtase_75kDa_su_CS"/>
</dbReference>
<dbReference type="Pfam" id="PF01257">
    <property type="entry name" value="2Fe-2S_thioredx"/>
    <property type="match status" value="1"/>
</dbReference>
<evidence type="ECO:0000256" key="2">
    <source>
        <dbReference type="ARBA" id="ARBA00022485"/>
    </source>
</evidence>
<name>A0AAW6U3Z2_9BACT</name>
<evidence type="ECO:0000256" key="4">
    <source>
        <dbReference type="ARBA" id="ARBA00022737"/>
    </source>
</evidence>
<dbReference type="Pfam" id="PF13510">
    <property type="entry name" value="Fer2_4"/>
    <property type="match status" value="1"/>
</dbReference>
<dbReference type="PROSITE" id="PS00641">
    <property type="entry name" value="COMPLEX1_75K_1"/>
    <property type="match status" value="1"/>
</dbReference>
<evidence type="ECO:0000256" key="6">
    <source>
        <dbReference type="ARBA" id="ARBA00023014"/>
    </source>
</evidence>
<dbReference type="Gene3D" id="4.10.260.20">
    <property type="entry name" value="Iron hydrogenase, small subunit"/>
    <property type="match status" value="1"/>
</dbReference>
<dbReference type="GO" id="GO:0008901">
    <property type="term" value="F:ferredoxin hydrogenase activity"/>
    <property type="evidence" value="ECO:0007669"/>
    <property type="project" value="InterPro"/>
</dbReference>
<dbReference type="CDD" id="cd00207">
    <property type="entry name" value="fer2"/>
    <property type="match status" value="1"/>
</dbReference>
<dbReference type="CDD" id="cd02980">
    <property type="entry name" value="TRX_Fd_family"/>
    <property type="match status" value="1"/>
</dbReference>
<dbReference type="GO" id="GO:0051539">
    <property type="term" value="F:4 iron, 4 sulfur cluster binding"/>
    <property type="evidence" value="ECO:0007669"/>
    <property type="project" value="UniProtKB-KW"/>
</dbReference>
<gene>
    <name evidence="10" type="ORF">QJ522_21060</name>
</gene>
<dbReference type="PROSITE" id="PS51839">
    <property type="entry name" value="4FE4S_HC3"/>
    <property type="match status" value="1"/>
</dbReference>
<dbReference type="Gene3D" id="3.10.20.740">
    <property type="match status" value="1"/>
</dbReference>
<dbReference type="AlphaFoldDB" id="A0AAW6U3Z2"/>
<dbReference type="SUPFAM" id="SSF54862">
    <property type="entry name" value="4Fe-4S ferredoxins"/>
    <property type="match status" value="1"/>
</dbReference>
<feature type="domain" description="4Fe-4S ferredoxin-type" evidence="8">
    <location>
        <begin position="182"/>
        <end position="211"/>
    </location>
</feature>
<dbReference type="SUPFAM" id="SSF53920">
    <property type="entry name" value="Fe-only hydrogenase"/>
    <property type="match status" value="1"/>
</dbReference>
<dbReference type="PROSITE" id="PS00198">
    <property type="entry name" value="4FE4S_FER_1"/>
    <property type="match status" value="1"/>
</dbReference>
<dbReference type="InterPro" id="IPR013352">
    <property type="entry name" value="Fe_hydrogenase_subset"/>
</dbReference>
<keyword evidence="4" id="KW-0677">Repeat</keyword>
<dbReference type="SUPFAM" id="SSF52833">
    <property type="entry name" value="Thioredoxin-like"/>
    <property type="match status" value="1"/>
</dbReference>
<protein>
    <submittedName>
        <fullName evidence="10">[FeFe] hydrogenase, group A</fullName>
    </submittedName>
</protein>
<dbReference type="GO" id="GO:0008137">
    <property type="term" value="F:NADH dehydrogenase (ubiquinone) activity"/>
    <property type="evidence" value="ECO:0007669"/>
    <property type="project" value="InterPro"/>
</dbReference>
<dbReference type="InterPro" id="IPR009016">
    <property type="entry name" value="Fe_hydrogenase"/>
</dbReference>
<dbReference type="FunFam" id="3.30.70.20:FF:000035">
    <property type="entry name" value="Iron hydrogenase 1"/>
    <property type="match status" value="1"/>
</dbReference>
<dbReference type="InterPro" id="IPR036991">
    <property type="entry name" value="Fe_hydrogenase_ssu_sf"/>
</dbReference>
<dbReference type="GO" id="GO:0042773">
    <property type="term" value="P:ATP synthesis coupled electron transport"/>
    <property type="evidence" value="ECO:0007669"/>
    <property type="project" value="InterPro"/>
</dbReference>
<organism evidence="10 11">
    <name type="scientific">Anaerobaca lacustris</name>
    <dbReference type="NCBI Taxonomy" id="3044600"/>
    <lineage>
        <taxon>Bacteria</taxon>
        <taxon>Pseudomonadati</taxon>
        <taxon>Planctomycetota</taxon>
        <taxon>Phycisphaerae</taxon>
        <taxon>Sedimentisphaerales</taxon>
        <taxon>Anaerobacaceae</taxon>
        <taxon>Anaerobaca</taxon>
    </lineage>
</organism>
<evidence type="ECO:0000259" key="9">
    <source>
        <dbReference type="PROSITE" id="PS51839"/>
    </source>
</evidence>
<dbReference type="EMBL" id="JASCXX010000040">
    <property type="protein sequence ID" value="MDI6451565.1"/>
    <property type="molecule type" value="Genomic_DNA"/>
</dbReference>
<dbReference type="Gene3D" id="3.40.50.1780">
    <property type="match status" value="1"/>
</dbReference>
<dbReference type="SUPFAM" id="SSF54292">
    <property type="entry name" value="2Fe-2S ferredoxin-like"/>
    <property type="match status" value="1"/>
</dbReference>
<feature type="domain" description="4Fe-4S ferredoxin-type" evidence="8">
    <location>
        <begin position="139"/>
        <end position="169"/>
    </location>
</feature>
<dbReference type="Gene3D" id="3.40.950.10">
    <property type="entry name" value="Fe-only Hydrogenase (Larger Subunit), Chain L, domain 3"/>
    <property type="match status" value="1"/>
</dbReference>
<keyword evidence="5" id="KW-0408">Iron</keyword>
<sequence>MNNGDFVNVDGRDIRIEGERNLLELIRKAHIELPTFCYHSDLSVYGACRLCIVDIDGMGVVTSCSTQPKAGMVIRTNTAQLRQMRRIYLELLLANHHQGCATCVKSDRCKLQELAVRMGVTEVRFQTKLEAKPLDTSNPSLVRDPNKCILCGDCVRACEEIQGVGAIDFAYRGAATTVAPAFGKTLSEVACVYCGLCASVCPTGAITPRPQIDRVWQALSDERKTVVVQIAPAVRVALGEMFGLEAGVVTTGKMVAALKMLGFDKVFDTSFAADLTVLEETTEFLGRKTRGERLPQFTSCCPAWVKYAEQFCPELLPHLSSCRSPQQMFGSLAKATLPETLGIEREDLFVVSIMPCTAKKFEAQRPEFQAGGHPDVDAVLTTQEFGKMIKQAGIQFNQLTPESLDLPLGFKTGAGVIFGVTGGVSEAVLRFAYEKLTGVKLDSADFAEVRGPQGVRIRQIKLGDVELKLAIVHGLRNARAVAEDVRAGKADYDFVEVMACPGGCIAGAGQPVSFEQDTTQRRTQGLYDADKTLQLHASQENPYLAQCYSSTLDGIGGRRAHELLHTGYSSRKRVMDEGFSVLDPSGAKALEINVCVGTGCYLRGSQRLLQQLVNYVTDQGLERTVDVRATFCFEACDKGPNVKVGEVVMHRCSFEMVRAELDKQLRQVAA</sequence>
<feature type="domain" description="4Fe-4S His(Cys)3-ligated-type" evidence="9">
    <location>
        <begin position="80"/>
        <end position="119"/>
    </location>
</feature>
<dbReference type="InterPro" id="IPR050340">
    <property type="entry name" value="Cytosolic_Fe-S_CAF"/>
</dbReference>
<evidence type="ECO:0000313" key="10">
    <source>
        <dbReference type="EMBL" id="MDI6451565.1"/>
    </source>
</evidence>
<dbReference type="RefSeq" id="WP_349246975.1">
    <property type="nucleotide sequence ID" value="NZ_JASCXX010000040.1"/>
</dbReference>
<dbReference type="PROSITE" id="PS51379">
    <property type="entry name" value="4FE4S_FER_2"/>
    <property type="match status" value="2"/>
</dbReference>
<dbReference type="Gene3D" id="3.30.70.20">
    <property type="match status" value="1"/>
</dbReference>
<evidence type="ECO:0000256" key="5">
    <source>
        <dbReference type="ARBA" id="ARBA00023004"/>
    </source>
</evidence>
<dbReference type="InterPro" id="IPR001041">
    <property type="entry name" value="2Fe-2S_ferredoxin-type"/>
</dbReference>
<dbReference type="Proteomes" id="UP001431776">
    <property type="component" value="Unassembled WGS sequence"/>
</dbReference>
<dbReference type="PROSITE" id="PS51085">
    <property type="entry name" value="2FE2S_FER_2"/>
    <property type="match status" value="1"/>
</dbReference>
<comment type="caution">
    <text evidence="10">The sequence shown here is derived from an EMBL/GenBank/DDBJ whole genome shotgun (WGS) entry which is preliminary data.</text>
</comment>
<reference evidence="10" key="1">
    <citation type="submission" date="2023-05" db="EMBL/GenBank/DDBJ databases">
        <title>Anaerotaeda fermentans gen. nov., sp. nov., a novel anaerobic planctomycete of the new family within the order Sedimentisphaerales isolated from Taman Peninsula, Russia.</title>
        <authorList>
            <person name="Khomyakova M.A."/>
            <person name="Merkel A.Y."/>
            <person name="Slobodkin A.I."/>
        </authorList>
    </citation>
    <scope>NUCLEOTIDE SEQUENCE</scope>
    <source>
        <strain evidence="10">M17dextr</strain>
    </source>
</reference>